<proteinExistence type="predicted"/>
<feature type="transmembrane region" description="Helical" evidence="1">
    <location>
        <begin position="18"/>
        <end position="37"/>
    </location>
</feature>
<dbReference type="EMBL" id="AP031322">
    <property type="protein sequence ID" value="BFH73903.1"/>
    <property type="molecule type" value="Genomic_DNA"/>
</dbReference>
<reference evidence="2" key="1">
    <citation type="submission" date="2024-03" db="EMBL/GenBank/DDBJ databases">
        <title>Complete genome sequence of Sulfurisphaera javensis strain KD-1.</title>
        <authorList>
            <person name="Sakai H."/>
            <person name="Nur N."/>
            <person name="Suwanto A."/>
            <person name="Kurosawa N."/>
        </authorList>
    </citation>
    <scope>NUCLEOTIDE SEQUENCE</scope>
    <source>
        <strain evidence="2">KD-1</strain>
    </source>
</reference>
<keyword evidence="1" id="KW-1133">Transmembrane helix</keyword>
<dbReference type="AlphaFoldDB" id="A0AAT9GSP8"/>
<keyword evidence="1" id="KW-0472">Membrane</keyword>
<dbReference type="InterPro" id="IPR015943">
    <property type="entry name" value="WD40/YVTN_repeat-like_dom_sf"/>
</dbReference>
<evidence type="ECO:0000313" key="2">
    <source>
        <dbReference type="EMBL" id="BFH73903.1"/>
    </source>
</evidence>
<sequence length="371" mass="40518">MQMFSIGNILNRKNILKYVYLMLLLASITFFTLSYTISVNNINVASGPSYGIYVNGKVYFIAQNANELEVIQGNRVVSNYSLPYFLGADPFKVAYGDGKFFIAYQKGPVIVWSNGSVLAKYFLPHIGKYPDIIFADGYAVVTASSGNEVYFISSSGKIINVSVMPFPQTLTYDNYTNVVYVGAYQSKLIYGISLSNFKIVYNFTINDTTIDTMTFVPPDALAVATYEQQIELINATTSKVIWAVSMPTTVSGAINGYSQIIYANGYLYVSIAHNGNQVAVISKNGTLVDLLSVGSVSPSSPNGIVYDPSNGMIYVMDYSANQISYLPAFSPTMPVKPHVSTTPLSTYYAIAGGAIAILVIVGVVVWLRRKK</sequence>
<keyword evidence="1" id="KW-0812">Transmembrane</keyword>
<gene>
    <name evidence="2" type="ORF">SJAV_18470</name>
</gene>
<dbReference type="GeneID" id="92354800"/>
<dbReference type="InterPro" id="IPR011047">
    <property type="entry name" value="Quinoprotein_ADH-like_sf"/>
</dbReference>
<dbReference type="SUPFAM" id="SSF50998">
    <property type="entry name" value="Quinoprotein alcohol dehydrogenase-like"/>
    <property type="match status" value="1"/>
</dbReference>
<feature type="transmembrane region" description="Helical" evidence="1">
    <location>
        <begin position="347"/>
        <end position="367"/>
    </location>
</feature>
<accession>A0AAT9GSP8</accession>
<dbReference type="RefSeq" id="WP_369609460.1">
    <property type="nucleotide sequence ID" value="NZ_AP031322.1"/>
</dbReference>
<dbReference type="Gene3D" id="2.130.10.10">
    <property type="entry name" value="YVTN repeat-like/Quinoprotein amine dehydrogenase"/>
    <property type="match status" value="2"/>
</dbReference>
<organism evidence="2">
    <name type="scientific">Sulfurisphaera javensis</name>
    <dbReference type="NCBI Taxonomy" id="2049879"/>
    <lineage>
        <taxon>Archaea</taxon>
        <taxon>Thermoproteota</taxon>
        <taxon>Thermoprotei</taxon>
        <taxon>Sulfolobales</taxon>
        <taxon>Sulfolobaceae</taxon>
        <taxon>Sulfurisphaera</taxon>
    </lineage>
</organism>
<dbReference type="KEGG" id="sjv:SJAV_18470"/>
<protein>
    <submittedName>
        <fullName evidence="2">Uncharacterized protein</fullName>
    </submittedName>
</protein>
<evidence type="ECO:0000256" key="1">
    <source>
        <dbReference type="SAM" id="Phobius"/>
    </source>
</evidence>
<name>A0AAT9GSP8_9CREN</name>